<name>A0A067REY3_ZOONE</name>
<dbReference type="Proteomes" id="UP000027135">
    <property type="component" value="Unassembled WGS sequence"/>
</dbReference>
<organism evidence="6 7">
    <name type="scientific">Zootermopsis nevadensis</name>
    <name type="common">Dampwood termite</name>
    <dbReference type="NCBI Taxonomy" id="136037"/>
    <lineage>
        <taxon>Eukaryota</taxon>
        <taxon>Metazoa</taxon>
        <taxon>Ecdysozoa</taxon>
        <taxon>Arthropoda</taxon>
        <taxon>Hexapoda</taxon>
        <taxon>Insecta</taxon>
        <taxon>Pterygota</taxon>
        <taxon>Neoptera</taxon>
        <taxon>Polyneoptera</taxon>
        <taxon>Dictyoptera</taxon>
        <taxon>Blattodea</taxon>
        <taxon>Blattoidea</taxon>
        <taxon>Termitoidae</taxon>
        <taxon>Termopsidae</taxon>
        <taxon>Zootermopsis</taxon>
    </lineage>
</organism>
<dbReference type="STRING" id="136037.A0A067REY3"/>
<evidence type="ECO:0000256" key="3">
    <source>
        <dbReference type="ARBA" id="ARBA00022794"/>
    </source>
</evidence>
<evidence type="ECO:0000256" key="2">
    <source>
        <dbReference type="ARBA" id="ARBA00022490"/>
    </source>
</evidence>
<proteinExistence type="predicted"/>
<comment type="subcellular location">
    <subcellularLocation>
        <location evidence="1">Cytoplasm</location>
        <location evidence="1">Cytoskeleton</location>
        <location evidence="1">Cilium basal body</location>
    </subcellularLocation>
</comment>
<gene>
    <name evidence="6" type="ORF">L798_01441</name>
</gene>
<keyword evidence="4" id="KW-0206">Cytoskeleton</keyword>
<keyword evidence="2" id="KW-0963">Cytoplasm</keyword>
<evidence type="ECO:0000313" key="7">
    <source>
        <dbReference type="Proteomes" id="UP000027135"/>
    </source>
</evidence>
<dbReference type="FunCoup" id="A0A067REY3">
    <property type="interactions" value="220"/>
</dbReference>
<evidence type="ECO:0000256" key="4">
    <source>
        <dbReference type="ARBA" id="ARBA00023212"/>
    </source>
</evidence>
<dbReference type="eggNOG" id="KOG4446">
    <property type="taxonomic scope" value="Eukaryota"/>
</dbReference>
<dbReference type="GO" id="GO:0036038">
    <property type="term" value="C:MKS complex"/>
    <property type="evidence" value="ECO:0007669"/>
    <property type="project" value="TreeGrafter"/>
</dbReference>
<dbReference type="Pfam" id="PF07162">
    <property type="entry name" value="B9-C2"/>
    <property type="match status" value="1"/>
</dbReference>
<evidence type="ECO:0000256" key="5">
    <source>
        <dbReference type="ARBA" id="ARBA00023273"/>
    </source>
</evidence>
<sequence length="561" mass="64733">MFYKDKSDYVTGVYRCKDCIKNFKIRVRLQHDKSMLIPLPQFQQDESHVQSTPHISTEGLQETEEKTFSWQEKVFSPFEISYYQYAGNCHTALEERYHKDVIRLCQENTPNNRLFTYTDADDFTDMEETNQSVTTDSKPLVTSLVEGMSELRHRQKFGHRKSHRKDMYFSRRNIVEYNPNMELKKKNHFLQTSLQTFYILADLSVKNSDENWVGKSEYVLCTIRWDSIAGLLMVTPDFTSIASSAEHVSRLDPYRIEVDGDARNTYHYWIEHASTDMSQEEKDKEFAVINKLYEHHSDIRQMKVGSEFKMPRHGILQVHILGEVSSAKQFEYDHLFVHYFFELPKGWSCENTKQLSGFTQTCSTQRTGIANFSYLFELQLSLNLEVLQGETEILLSWPQMFVEVVSNDSWNRCRNEGYGYVSLPPSPGMHTITVSTWRPLSASPIGEMRRFFIGGSPQLEDPSFVGIPSNFKDSILSKYGLRTITSGDVTVKFNTMHHSQALIGSNIVHDGGRGGARANKYSSFLLERLSAATLVKSVNAVLIAFKRARERMLRAREGLES</sequence>
<keyword evidence="5" id="KW-0966">Cell projection</keyword>
<dbReference type="InterPro" id="IPR010796">
    <property type="entry name" value="C2_B9-type_dom"/>
</dbReference>
<dbReference type="OMA" id="GEDYWGR"/>
<accession>A0A067REY3</accession>
<evidence type="ECO:0000256" key="1">
    <source>
        <dbReference type="ARBA" id="ARBA00004120"/>
    </source>
</evidence>
<dbReference type="OrthoDB" id="10263520at2759"/>
<keyword evidence="3" id="KW-0970">Cilium biogenesis/degradation</keyword>
<evidence type="ECO:0000313" key="6">
    <source>
        <dbReference type="EMBL" id="KDR22446.1"/>
    </source>
</evidence>
<reference evidence="6 7" key="1">
    <citation type="journal article" date="2014" name="Nat. Commun.">
        <title>Molecular traces of alternative social organization in a termite genome.</title>
        <authorList>
            <person name="Terrapon N."/>
            <person name="Li C."/>
            <person name="Robertson H.M."/>
            <person name="Ji L."/>
            <person name="Meng X."/>
            <person name="Booth W."/>
            <person name="Chen Z."/>
            <person name="Childers C.P."/>
            <person name="Glastad K.M."/>
            <person name="Gokhale K."/>
            <person name="Gowin J."/>
            <person name="Gronenberg W."/>
            <person name="Hermansen R.A."/>
            <person name="Hu H."/>
            <person name="Hunt B.G."/>
            <person name="Huylmans A.K."/>
            <person name="Khalil S.M."/>
            <person name="Mitchell R.D."/>
            <person name="Munoz-Torres M.C."/>
            <person name="Mustard J.A."/>
            <person name="Pan H."/>
            <person name="Reese J.T."/>
            <person name="Scharf M.E."/>
            <person name="Sun F."/>
            <person name="Vogel H."/>
            <person name="Xiao J."/>
            <person name="Yang W."/>
            <person name="Yang Z."/>
            <person name="Yang Z."/>
            <person name="Zhou J."/>
            <person name="Zhu J."/>
            <person name="Brent C.S."/>
            <person name="Elsik C.G."/>
            <person name="Goodisman M.A."/>
            <person name="Liberles D.A."/>
            <person name="Roe R.M."/>
            <person name="Vargo E.L."/>
            <person name="Vilcinskas A."/>
            <person name="Wang J."/>
            <person name="Bornberg-Bauer E."/>
            <person name="Korb J."/>
            <person name="Zhang G."/>
            <person name="Liebig J."/>
        </authorList>
    </citation>
    <scope>NUCLEOTIDE SEQUENCE [LARGE SCALE GENOMIC DNA]</scope>
    <source>
        <tissue evidence="6">Whole organism</tissue>
    </source>
</reference>
<dbReference type="InParanoid" id="A0A067REY3"/>
<dbReference type="AlphaFoldDB" id="A0A067REY3"/>
<dbReference type="PANTHER" id="PTHR12968">
    <property type="entry name" value="B9 DOMAIN-CONTAINING"/>
    <property type="match status" value="1"/>
</dbReference>
<dbReference type="PANTHER" id="PTHR12968:SF4">
    <property type="entry name" value="TECTONIC-LIKE COMPLEX MEMBER MKS1"/>
    <property type="match status" value="1"/>
</dbReference>
<protein>
    <submittedName>
        <fullName evidence="6">Meckel syndrome type 1 protein</fullName>
    </submittedName>
</protein>
<dbReference type="EMBL" id="KK852507">
    <property type="protein sequence ID" value="KDR22446.1"/>
    <property type="molecule type" value="Genomic_DNA"/>
</dbReference>
<dbReference type="GO" id="GO:0060271">
    <property type="term" value="P:cilium assembly"/>
    <property type="evidence" value="ECO:0007669"/>
    <property type="project" value="TreeGrafter"/>
</dbReference>
<keyword evidence="7" id="KW-1185">Reference proteome</keyword>
<dbReference type="PROSITE" id="PS51381">
    <property type="entry name" value="C2_B9"/>
    <property type="match status" value="1"/>
</dbReference>